<dbReference type="InterPro" id="IPR051327">
    <property type="entry name" value="MATE_MepA_subfamily"/>
</dbReference>
<comment type="subcellular location">
    <subcellularLocation>
        <location evidence="1">Cell membrane</location>
        <topology evidence="1">Multi-pass membrane protein</topology>
    </subcellularLocation>
</comment>
<evidence type="ECO:0000256" key="8">
    <source>
        <dbReference type="ARBA" id="ARBA00023136"/>
    </source>
</evidence>
<accession>A0ABW9TCW3</accession>
<dbReference type="NCBIfam" id="TIGR00797">
    <property type="entry name" value="matE"/>
    <property type="match status" value="1"/>
</dbReference>
<feature type="transmembrane region" description="Helical" evidence="10">
    <location>
        <begin position="171"/>
        <end position="195"/>
    </location>
</feature>
<organism evidence="11 12">
    <name type="scientific">Paenibacillus campinasensis</name>
    <dbReference type="NCBI Taxonomy" id="66347"/>
    <lineage>
        <taxon>Bacteria</taxon>
        <taxon>Bacillati</taxon>
        <taxon>Bacillota</taxon>
        <taxon>Bacilli</taxon>
        <taxon>Bacillales</taxon>
        <taxon>Paenibacillaceae</taxon>
        <taxon>Paenibacillus</taxon>
    </lineage>
</organism>
<keyword evidence="4" id="KW-0813">Transport</keyword>
<dbReference type="Proteomes" id="UP000435177">
    <property type="component" value="Unassembled WGS sequence"/>
</dbReference>
<dbReference type="PANTHER" id="PTHR43823:SF3">
    <property type="entry name" value="MULTIDRUG EXPORT PROTEIN MEPA"/>
    <property type="match status" value="1"/>
</dbReference>
<dbReference type="InterPro" id="IPR045070">
    <property type="entry name" value="MATE_MepA-like"/>
</dbReference>
<dbReference type="Pfam" id="PF01554">
    <property type="entry name" value="MatE"/>
    <property type="match status" value="2"/>
</dbReference>
<protein>
    <recommendedName>
        <fullName evidence="3">Multidrug export protein MepA</fullName>
    </recommendedName>
</protein>
<comment type="caution">
    <text evidence="11">The sequence shown here is derived from an EMBL/GenBank/DDBJ whole genome shotgun (WGS) entry which is preliminary data.</text>
</comment>
<keyword evidence="8 10" id="KW-0472">Membrane</keyword>
<evidence type="ECO:0000256" key="5">
    <source>
        <dbReference type="ARBA" id="ARBA00022475"/>
    </source>
</evidence>
<evidence type="ECO:0000256" key="2">
    <source>
        <dbReference type="ARBA" id="ARBA00008417"/>
    </source>
</evidence>
<evidence type="ECO:0000256" key="9">
    <source>
        <dbReference type="ARBA" id="ARBA00023251"/>
    </source>
</evidence>
<reference evidence="11 12" key="1">
    <citation type="submission" date="2019-11" db="EMBL/GenBank/DDBJ databases">
        <title>Draft genome sequences of five Paenibacillus species of dairy origin.</title>
        <authorList>
            <person name="Olajide A.M."/>
            <person name="Chen S."/>
            <person name="Lapointe G."/>
        </authorList>
    </citation>
    <scope>NUCLEOTIDE SEQUENCE [LARGE SCALE GENOMIC DNA]</scope>
    <source>
        <strain evidence="11 12">3CS1</strain>
    </source>
</reference>
<evidence type="ECO:0000256" key="10">
    <source>
        <dbReference type="SAM" id="Phobius"/>
    </source>
</evidence>
<comment type="similarity">
    <text evidence="2">Belongs to the multi antimicrobial extrusion (MATE) (TC 2.A.66.1) family. MepA subfamily.</text>
</comment>
<dbReference type="EMBL" id="WOAA01000053">
    <property type="protein sequence ID" value="MUG69021.1"/>
    <property type="molecule type" value="Genomic_DNA"/>
</dbReference>
<dbReference type="InterPro" id="IPR048279">
    <property type="entry name" value="MdtK-like"/>
</dbReference>
<feature type="transmembrane region" description="Helical" evidence="10">
    <location>
        <begin position="201"/>
        <end position="222"/>
    </location>
</feature>
<evidence type="ECO:0000313" key="11">
    <source>
        <dbReference type="EMBL" id="MUG69021.1"/>
    </source>
</evidence>
<feature type="transmembrane region" description="Helical" evidence="10">
    <location>
        <begin position="100"/>
        <end position="122"/>
    </location>
</feature>
<evidence type="ECO:0000256" key="1">
    <source>
        <dbReference type="ARBA" id="ARBA00004651"/>
    </source>
</evidence>
<gene>
    <name evidence="11" type="ORF">GNP94_24005</name>
</gene>
<feature type="transmembrane region" description="Helical" evidence="10">
    <location>
        <begin position="54"/>
        <end position="79"/>
    </location>
</feature>
<keyword evidence="5" id="KW-1003">Cell membrane</keyword>
<evidence type="ECO:0000256" key="4">
    <source>
        <dbReference type="ARBA" id="ARBA00022448"/>
    </source>
</evidence>
<sequence length="462" mass="49864">MIVIPLSAYPSVATLTVNSRTTYAVNCWTLCVSSNTMYQMVDRIYIGNIPEVGALGLTAVGLTAPITTIILAVSTLFAFGSASTISIRLGEEKKEEAERAAGNAITYTFTASMIITVLFFFFKPQIFEALKITGQSAPYASNYIDTIVFGTVFNMFSFVIPILIRSDGSPIFSMITTLVGSILNIILGAVLIFGLDMGIQGAAISTVISQAVPTLLGVLYFWKGKPTLHISAKTLRPNIGILKSIIKIGIVPCSNQLSVSIAQVVGNHSLMIYGGEAYIGAMTAIRSVFQIFMMGVYGVGQGFQPIVGYNYAKKNYRRAFATLKLSVIWNIGILTLGIILAQLFPHSLISLFIKDASLSAIAADGLRKFTILLPLSLFVSVVSGFMMMTGKEKTAICLNISYQILISAATIYFLPLIIGIDGLWYSQPLTDVITVVLTTILFVRGYGSIIKQIRKNGNPPGV</sequence>
<evidence type="ECO:0000256" key="7">
    <source>
        <dbReference type="ARBA" id="ARBA00022989"/>
    </source>
</evidence>
<dbReference type="PIRSF" id="PIRSF006603">
    <property type="entry name" value="DinF"/>
    <property type="match status" value="1"/>
</dbReference>
<feature type="transmembrane region" description="Helical" evidence="10">
    <location>
        <begin position="400"/>
        <end position="420"/>
    </location>
</feature>
<keyword evidence="9" id="KW-0046">Antibiotic resistance</keyword>
<keyword evidence="7 10" id="KW-1133">Transmembrane helix</keyword>
<keyword evidence="12" id="KW-1185">Reference proteome</keyword>
<dbReference type="PANTHER" id="PTHR43823">
    <property type="entry name" value="SPORULATION PROTEIN YKVU"/>
    <property type="match status" value="1"/>
</dbReference>
<feature type="transmembrane region" description="Helical" evidence="10">
    <location>
        <begin position="432"/>
        <end position="450"/>
    </location>
</feature>
<evidence type="ECO:0000256" key="6">
    <source>
        <dbReference type="ARBA" id="ARBA00022692"/>
    </source>
</evidence>
<name>A0ABW9TCW3_9BACL</name>
<dbReference type="InterPro" id="IPR002528">
    <property type="entry name" value="MATE_fam"/>
</dbReference>
<evidence type="ECO:0000256" key="3">
    <source>
        <dbReference type="ARBA" id="ARBA00022106"/>
    </source>
</evidence>
<feature type="transmembrane region" description="Helical" evidence="10">
    <location>
        <begin position="369"/>
        <end position="388"/>
    </location>
</feature>
<dbReference type="CDD" id="cd13143">
    <property type="entry name" value="MATE_MepA_like"/>
    <property type="match status" value="1"/>
</dbReference>
<feature type="transmembrane region" description="Helical" evidence="10">
    <location>
        <begin position="327"/>
        <end position="349"/>
    </location>
</feature>
<evidence type="ECO:0000313" key="12">
    <source>
        <dbReference type="Proteomes" id="UP000435177"/>
    </source>
</evidence>
<keyword evidence="6 10" id="KW-0812">Transmembrane</keyword>
<proteinExistence type="inferred from homology"/>
<feature type="transmembrane region" description="Helical" evidence="10">
    <location>
        <begin position="142"/>
        <end position="164"/>
    </location>
</feature>